<dbReference type="PANTHER" id="PTHR23270">
    <property type="entry name" value="PROGRAMMED CELL DEATH PROTEIN 11 PRE-RRNA PROCESSING PROTEIN RRP5"/>
    <property type="match status" value="1"/>
</dbReference>
<evidence type="ECO:0000313" key="9">
    <source>
        <dbReference type="Proteomes" id="UP001212841"/>
    </source>
</evidence>
<sequence>MPSKAKSKPTAQPQPKAAATTPVKQEKNRKRKADSPAAPVPAPATTVEKPAKKAKVANTPKIKQQIADAPPVESVMKMEEESFPRGGASALTPLEYREVADQAKHDFLFEQTTEESQPQPQKKKRRRQEATTTTDGPTKSKKTRNTVHADPLSFKRVSVGTTFLGTIKEINDLDLAVALPNQLTGYISITEISEAISAQVEKAANDEDDEENDAEVPELRGLFYLGQPVVCVVISVEDGKDGEGGKGKKRIELSLKPELVNVGITDVFVGLVFPAVITSQEDHGYIVSCGFESMTGFLHNKAAEKYIAEHNGGRPLSVGQVVICSVSKVDEGRKTLNVTIDPETVAKAVIPTSQAPTMDSLKAGGTVNAKIHSVVENGLVLSFLGVFEGTVDWFHLGHAVKNADTDLFDKYKDGQKVRARILYVDPTRKKIGLTLAPHLLGLKSFEFPAEKVEIGTVVEKATVLRVDSVTGLLLDIPGVGLGYVHISKLADERVEKIDKKFKAGTSHRARVIGFDSCDGLVIVTFEQSVISRPFMRYEDIKVGSIVKGEILKLESFGMLVALTPTIKALCPTRHLSDVTLQKPERMFKPSTQIKCQVLSSDPSKKRLILTHKKSLMTSTVPPITSYSGVTPGQVAMGVVQSLKEFGAIVTFYNDVKALLPVSEVREEFVKSVGDVLKVGQVVKCRVLTVEAGEEKMRVSLKLSRSSGGGADGDVKEDVKIGQLVSGKVLSVAGEGVLVEVLPNGGQAFLPKAHLSDHVGLVEKILGVFKEGSVLEGLVVVAKEEKKGRVVVSRKGLMVAEAKKREGKALDVKELTEGQIVPGYVKAITDVGAFVMLAGGVVGLVKVQNVSDGFVSKVSDHLKLEQSVLAYVSSFSDDGKVGLSLKQSQLITAEGFAKFETAYLKSYFAEQDLVYFQASKKAAKKAWVSSFEIGAVVKGKVTKVLPYGTIVELSEGVSGLITKGAAKTEVKIGEEVKCKVLDVDVEKKIVDLMVVREGMETTLANGDQKVLDKFKKAQEKSSNMEGVVEVVKEAYSILTVASNSHAVAYVLSTNINSTGTAFTKFKVGQTVQVTVTQAPQPADATKAGLSNQRAIGVAVAKKVQTEALLTSKRTVKDAVDSEVSSLEDFTPGRIVKGRIQSVKEGQVNIVLGANLKGRVHITEIVDRLEDLPDPKHPFKGFKVGDVHKFKVIGFHDAKSHAFLPFTHNNPVSKVVVELTVRPEEMALPQNELTKRGKEVVRIEGLRVGDKHLGFVQSTTEDAVWIHLSTHALGRLSVFELPVDLMDVSDLESRFPSGLAVEVYVLRVNAEKKALDLTMKSRPEKLELKTLEEGKVLVGRVTKVNAEQGLVVQLGPQIYGRVHLTDLRDGYLKQPTEGFEKGDVVRCCVLSVDIANKQVDLSLRASRVGEAPATAAKVKKGKKKEVDETPSAPAVAAPEVKDIKDLEADTVVVGYIRNISEKGCFVSLNRNVAARVQISELSDAFIKDWKTAFRKGQLVKGRVLSVDQEKGQVELSLKNSVVDPSSVGDKITFADLAPGKKVKGTIKKIESFGVFIQLQNSSISGLCHASELSDTFVDPTKIEKLYSVGDSVKAVVLRVSPEKKKVSLGLKASYFDDEDAEEGGEDSDVEMGEVGEEEDEEEGVESMDVDGEEEEEGDEEDGVEEGGDQDDDDEDEDEDGEEGIDFVEEGDSEDDSYGGLVLNMADSSDEENGDEEDEEDLEALDIGDFSWDGESKPADGEEGGSDAGSSDEEQSDADEKTTKKKSRRAKQRAKREEEERIAQKEMSLLDGDQAPEVADDFERLLLGSPNSSYLWIKFMAFQLQMAEVEKARAVAERALKTISFREEQEKMNVWVALMNLENTYGTQESLLKVFERAVTMNEPKAVHMQLVRIYQRTQKLDLAEQLFQSMTKRFKESSKVWTNFGLFQLKRGKVDEARKILQRSLQSLAKRKHVKTICKFAQMEFKYGEPERGRTIFEGIMSNYPKRVDLWSIYLDMEIRNGDVDITRRLFERVIKLKLSSKKMKFFFKKYLDFEKSKGTAQGVEHVKQAAVAYVEGLQRE</sequence>
<dbReference type="Pfam" id="PF23231">
    <property type="entry name" value="HAT_Syf1_CNRKL1_C"/>
    <property type="match status" value="1"/>
</dbReference>
<feature type="compositionally biased region" description="Basic residues" evidence="6">
    <location>
        <begin position="1760"/>
        <end position="1771"/>
    </location>
</feature>
<feature type="compositionally biased region" description="Acidic residues" evidence="6">
    <location>
        <begin position="1614"/>
        <end position="1694"/>
    </location>
</feature>
<feature type="domain" description="S1 motif" evidence="7">
    <location>
        <begin position="1332"/>
        <end position="1402"/>
    </location>
</feature>
<reference evidence="8" key="1">
    <citation type="submission" date="2020-05" db="EMBL/GenBank/DDBJ databases">
        <title>Phylogenomic resolution of chytrid fungi.</title>
        <authorList>
            <person name="Stajich J.E."/>
            <person name="Amses K."/>
            <person name="Simmons R."/>
            <person name="Seto K."/>
            <person name="Myers J."/>
            <person name="Bonds A."/>
            <person name="Quandt C.A."/>
            <person name="Barry K."/>
            <person name="Liu P."/>
            <person name="Grigoriev I."/>
            <person name="Longcore J.E."/>
            <person name="James T.Y."/>
        </authorList>
    </citation>
    <scope>NUCLEOTIDE SEQUENCE</scope>
    <source>
        <strain evidence="8">JEL0318</strain>
    </source>
</reference>
<feature type="domain" description="S1 motif" evidence="7">
    <location>
        <begin position="270"/>
        <end position="341"/>
    </location>
</feature>
<dbReference type="FunFam" id="2.40.50.140:FF:000103">
    <property type="entry name" value="protein RRP5 homolog"/>
    <property type="match status" value="3"/>
</dbReference>
<feature type="region of interest" description="Disordered" evidence="6">
    <location>
        <begin position="1"/>
        <end position="88"/>
    </location>
</feature>
<dbReference type="CDD" id="cd05693">
    <property type="entry name" value="S1_Rrp5_repeat_hs1_sc1"/>
    <property type="match status" value="1"/>
</dbReference>
<evidence type="ECO:0000256" key="3">
    <source>
        <dbReference type="ARBA" id="ARBA00022553"/>
    </source>
</evidence>
<keyword evidence="9" id="KW-1185">Reference proteome</keyword>
<dbReference type="InterPro" id="IPR012340">
    <property type="entry name" value="NA-bd_OB-fold"/>
</dbReference>
<dbReference type="FunFam" id="1.25.40.10:FF:000065">
    <property type="entry name" value="Programmed cell death 11"/>
    <property type="match status" value="1"/>
</dbReference>
<dbReference type="SUPFAM" id="SSF50249">
    <property type="entry name" value="Nucleic acid-binding proteins"/>
    <property type="match status" value="14"/>
</dbReference>
<organism evidence="8 9">
    <name type="scientific">Rhizophlyctis rosea</name>
    <dbReference type="NCBI Taxonomy" id="64517"/>
    <lineage>
        <taxon>Eukaryota</taxon>
        <taxon>Fungi</taxon>
        <taxon>Fungi incertae sedis</taxon>
        <taxon>Chytridiomycota</taxon>
        <taxon>Chytridiomycota incertae sedis</taxon>
        <taxon>Chytridiomycetes</taxon>
        <taxon>Rhizophlyctidales</taxon>
        <taxon>Rhizophlyctidaceae</taxon>
        <taxon>Rhizophlyctis</taxon>
    </lineage>
</organism>
<dbReference type="SMART" id="SM00386">
    <property type="entry name" value="HAT"/>
    <property type="match status" value="6"/>
</dbReference>
<dbReference type="InterPro" id="IPR057302">
    <property type="entry name" value="Rrp5_S1"/>
</dbReference>
<dbReference type="Gene3D" id="1.25.40.10">
    <property type="entry name" value="Tetratricopeptide repeat domain"/>
    <property type="match status" value="1"/>
</dbReference>
<feature type="domain" description="S1 motif" evidence="7">
    <location>
        <begin position="721"/>
        <end position="794"/>
    </location>
</feature>
<feature type="compositionally biased region" description="Low complexity" evidence="6">
    <location>
        <begin position="8"/>
        <end position="22"/>
    </location>
</feature>
<feature type="region of interest" description="Disordered" evidence="6">
    <location>
        <begin position="1614"/>
        <end position="1781"/>
    </location>
</feature>
<evidence type="ECO:0000256" key="2">
    <source>
        <dbReference type="ARBA" id="ARBA00022552"/>
    </source>
</evidence>
<keyword evidence="3" id="KW-0597">Phosphoprotein</keyword>
<feature type="compositionally biased region" description="Acidic residues" evidence="6">
    <location>
        <begin position="1738"/>
        <end position="1754"/>
    </location>
</feature>
<dbReference type="InterPro" id="IPR057300">
    <property type="entry name" value="OB_Rrp5"/>
</dbReference>
<feature type="region of interest" description="Disordered" evidence="6">
    <location>
        <begin position="1412"/>
        <end position="1431"/>
    </location>
</feature>
<dbReference type="EMBL" id="JADGJD010000030">
    <property type="protein sequence ID" value="KAJ3056513.1"/>
    <property type="molecule type" value="Genomic_DNA"/>
</dbReference>
<feature type="domain" description="S1 motif" evidence="7">
    <location>
        <begin position="1537"/>
        <end position="1609"/>
    </location>
</feature>
<evidence type="ECO:0000256" key="5">
    <source>
        <dbReference type="ARBA" id="ARBA00023242"/>
    </source>
</evidence>
<feature type="domain" description="S1 motif" evidence="7">
    <location>
        <begin position="364"/>
        <end position="436"/>
    </location>
</feature>
<dbReference type="Gene3D" id="2.40.50.140">
    <property type="entry name" value="Nucleic acid-binding proteins"/>
    <property type="match status" value="14"/>
</dbReference>
<feature type="domain" description="S1 motif" evidence="7">
    <location>
        <begin position="1247"/>
        <end position="1318"/>
    </location>
</feature>
<dbReference type="InterPro" id="IPR045209">
    <property type="entry name" value="Rrp5"/>
</dbReference>
<proteinExistence type="predicted"/>
<comment type="caution">
    <text evidence="8">The sequence shown here is derived from an EMBL/GenBank/DDBJ whole genome shotgun (WGS) entry which is preliminary data.</text>
</comment>
<keyword evidence="2" id="KW-0698">rRNA processing</keyword>
<dbReference type="Pfam" id="PF24682">
    <property type="entry name" value="OB_RRP5"/>
    <property type="match status" value="1"/>
</dbReference>
<feature type="domain" description="S1 motif" evidence="7">
    <location>
        <begin position="933"/>
        <end position="994"/>
    </location>
</feature>
<feature type="compositionally biased region" description="Low complexity" evidence="6">
    <location>
        <begin position="111"/>
        <end position="120"/>
    </location>
</feature>
<evidence type="ECO:0000256" key="6">
    <source>
        <dbReference type="SAM" id="MobiDB-lite"/>
    </source>
</evidence>
<feature type="domain" description="S1 motif" evidence="7">
    <location>
        <begin position="817"/>
        <end position="885"/>
    </location>
</feature>
<dbReference type="InterPro" id="IPR055430">
    <property type="entry name" value="HAT_Syf1_CNRKL1_C"/>
</dbReference>
<feature type="domain" description="S1 motif" evidence="7">
    <location>
        <begin position="543"/>
        <end position="612"/>
    </location>
</feature>
<dbReference type="CDD" id="cd05702">
    <property type="entry name" value="S1_Rrp5_repeat_hs11_sc8"/>
    <property type="match status" value="1"/>
</dbReference>
<dbReference type="GO" id="GO:0032040">
    <property type="term" value="C:small-subunit processome"/>
    <property type="evidence" value="ECO:0007669"/>
    <property type="project" value="TreeGrafter"/>
</dbReference>
<dbReference type="SMART" id="SM00316">
    <property type="entry name" value="S1"/>
    <property type="match status" value="14"/>
</dbReference>
<gene>
    <name evidence="8" type="primary">PDCD11</name>
    <name evidence="8" type="ORF">HK097_006420</name>
</gene>
<dbReference type="GO" id="GO:0003723">
    <property type="term" value="F:RNA binding"/>
    <property type="evidence" value="ECO:0007669"/>
    <property type="project" value="TreeGrafter"/>
</dbReference>
<evidence type="ECO:0000256" key="4">
    <source>
        <dbReference type="ARBA" id="ARBA00022737"/>
    </source>
</evidence>
<feature type="domain" description="S1 motif" evidence="7">
    <location>
        <begin position="1447"/>
        <end position="1516"/>
    </location>
</feature>
<evidence type="ECO:0000256" key="1">
    <source>
        <dbReference type="ARBA" id="ARBA00004604"/>
    </source>
</evidence>
<dbReference type="FunFam" id="2.40.50.140:FF:000155">
    <property type="entry name" value="rRNA biogenesis protein RRP5"/>
    <property type="match status" value="1"/>
</dbReference>
<dbReference type="Pfam" id="PF00575">
    <property type="entry name" value="S1"/>
    <property type="match status" value="7"/>
</dbReference>
<feature type="domain" description="S1 motif" evidence="7">
    <location>
        <begin position="160"/>
        <end position="256"/>
    </location>
</feature>
<dbReference type="FunFam" id="2.40.50.140:FF:000159">
    <property type="entry name" value="rRNA biogenesis protein rrp5"/>
    <property type="match status" value="1"/>
</dbReference>
<accession>A0AAD5X9P6</accession>
<name>A0AAD5X9P6_9FUNG</name>
<dbReference type="Pfam" id="PF23459">
    <property type="entry name" value="S1_RRP5"/>
    <property type="match status" value="2"/>
</dbReference>
<dbReference type="Proteomes" id="UP001212841">
    <property type="component" value="Unassembled WGS sequence"/>
</dbReference>
<feature type="compositionally biased region" description="Basic and acidic residues" evidence="6">
    <location>
        <begin position="1772"/>
        <end position="1781"/>
    </location>
</feature>
<dbReference type="PANTHER" id="PTHR23270:SF10">
    <property type="entry name" value="PROTEIN RRP5 HOMOLOG"/>
    <property type="match status" value="1"/>
</dbReference>
<evidence type="ECO:0000313" key="8">
    <source>
        <dbReference type="EMBL" id="KAJ3056513.1"/>
    </source>
</evidence>
<feature type="region of interest" description="Disordered" evidence="6">
    <location>
        <begin position="111"/>
        <end position="147"/>
    </location>
</feature>
<comment type="subcellular location">
    <subcellularLocation>
        <location evidence="1">Nucleus</location>
        <location evidence="1">Nucleolus</location>
    </subcellularLocation>
</comment>
<dbReference type="InterPro" id="IPR048058">
    <property type="entry name" value="Rrp5_S1_rpt_hs11_sc8"/>
</dbReference>
<dbReference type="InterPro" id="IPR057301">
    <property type="entry name" value="Rrp5_OB_4th"/>
</dbReference>
<dbReference type="Pfam" id="PF24685">
    <property type="entry name" value="OB_RRP5_4th"/>
    <property type="match status" value="1"/>
</dbReference>
<feature type="compositionally biased region" description="Acidic residues" evidence="6">
    <location>
        <begin position="1705"/>
        <end position="1723"/>
    </location>
</feature>
<dbReference type="PROSITE" id="PS50126">
    <property type="entry name" value="S1"/>
    <property type="match status" value="14"/>
</dbReference>
<keyword evidence="4" id="KW-0677">Repeat</keyword>
<protein>
    <submittedName>
        <fullName evidence="8">Protein RRP5</fullName>
    </submittedName>
</protein>
<dbReference type="GO" id="GO:0006364">
    <property type="term" value="P:rRNA processing"/>
    <property type="evidence" value="ECO:0007669"/>
    <property type="project" value="UniProtKB-KW"/>
</dbReference>
<dbReference type="InterPro" id="IPR003029">
    <property type="entry name" value="S1_domain"/>
</dbReference>
<feature type="domain" description="S1 motif" evidence="7">
    <location>
        <begin position="1131"/>
        <end position="1205"/>
    </location>
</feature>
<keyword evidence="5" id="KW-0539">Nucleus</keyword>
<dbReference type="InterPro" id="IPR011990">
    <property type="entry name" value="TPR-like_helical_dom_sf"/>
</dbReference>
<evidence type="ECO:0000259" key="7">
    <source>
        <dbReference type="PROSITE" id="PS50126"/>
    </source>
</evidence>
<dbReference type="InterPro" id="IPR048059">
    <property type="entry name" value="Rrp5_S1_rpt_hs1_sc1"/>
</dbReference>
<feature type="domain" description="S1 motif" evidence="7">
    <location>
        <begin position="632"/>
        <end position="701"/>
    </location>
</feature>
<dbReference type="SUPFAM" id="SSF48452">
    <property type="entry name" value="TPR-like"/>
    <property type="match status" value="1"/>
</dbReference>
<feature type="domain" description="S1 motif" evidence="7">
    <location>
        <begin position="455"/>
        <end position="526"/>
    </location>
</feature>
<dbReference type="InterPro" id="IPR003107">
    <property type="entry name" value="HAT"/>
</dbReference>